<evidence type="ECO:0000313" key="2">
    <source>
        <dbReference type="Proteomes" id="UP000266841"/>
    </source>
</evidence>
<evidence type="ECO:0000313" key="1">
    <source>
        <dbReference type="EMBL" id="EJK44495.1"/>
    </source>
</evidence>
<accession>K0QZD1</accession>
<dbReference type="EMBL" id="AGNL01049613">
    <property type="protein sequence ID" value="EJK44495.1"/>
    <property type="molecule type" value="Genomic_DNA"/>
</dbReference>
<dbReference type="AlphaFoldDB" id="K0QZD1"/>
<name>K0QZD1_THAOC</name>
<organism evidence="1 2">
    <name type="scientific">Thalassiosira oceanica</name>
    <name type="common">Marine diatom</name>
    <dbReference type="NCBI Taxonomy" id="159749"/>
    <lineage>
        <taxon>Eukaryota</taxon>
        <taxon>Sar</taxon>
        <taxon>Stramenopiles</taxon>
        <taxon>Ochrophyta</taxon>
        <taxon>Bacillariophyta</taxon>
        <taxon>Coscinodiscophyceae</taxon>
        <taxon>Thalassiosirophycidae</taxon>
        <taxon>Thalassiosirales</taxon>
        <taxon>Thalassiosiraceae</taxon>
        <taxon>Thalassiosira</taxon>
    </lineage>
</organism>
<sequence>VRGRRVGPPPVVVPEPGRLPFEVPPPVVQRGVRSAVEGGVGVRGGEVGRVGVPRLPVTDPAVTPASGRGVVLRSPVGVDGGRAVLAPVWQPDAFVDVAPFLGETGSARSLVRHAARGVPSLLPLVPAGPLVGELVRVLRLVRADVASVFKVRPGGRRI</sequence>
<reference evidence="1 2" key="1">
    <citation type="journal article" date="2012" name="Genome Biol.">
        <title>Genome and low-iron response of an oceanic diatom adapted to chronic iron limitation.</title>
        <authorList>
            <person name="Lommer M."/>
            <person name="Specht M."/>
            <person name="Roy A.S."/>
            <person name="Kraemer L."/>
            <person name="Andreson R."/>
            <person name="Gutowska M.A."/>
            <person name="Wolf J."/>
            <person name="Bergner S.V."/>
            <person name="Schilhabel M.B."/>
            <person name="Klostermeier U.C."/>
            <person name="Beiko R.G."/>
            <person name="Rosenstiel P."/>
            <person name="Hippler M."/>
            <person name="Laroche J."/>
        </authorList>
    </citation>
    <scope>NUCLEOTIDE SEQUENCE [LARGE SCALE GENOMIC DNA]</scope>
    <source>
        <strain evidence="1 2">CCMP1005</strain>
    </source>
</reference>
<feature type="non-terminal residue" evidence="1">
    <location>
        <position position="1"/>
    </location>
</feature>
<protein>
    <submittedName>
        <fullName evidence="1">Uncharacterized protein</fullName>
    </submittedName>
</protein>
<gene>
    <name evidence="1" type="ORF">THAOC_36957</name>
</gene>
<comment type="caution">
    <text evidence="1">The sequence shown here is derived from an EMBL/GenBank/DDBJ whole genome shotgun (WGS) entry which is preliminary data.</text>
</comment>
<dbReference type="Proteomes" id="UP000266841">
    <property type="component" value="Unassembled WGS sequence"/>
</dbReference>
<proteinExistence type="predicted"/>
<keyword evidence="2" id="KW-1185">Reference proteome</keyword>